<feature type="region of interest" description="Disordered" evidence="1">
    <location>
        <begin position="94"/>
        <end position="180"/>
    </location>
</feature>
<accession>A0ABU6X4Q2</accession>
<dbReference type="EMBL" id="JASCZI010211468">
    <property type="protein sequence ID" value="MED6192279.1"/>
    <property type="molecule type" value="Genomic_DNA"/>
</dbReference>
<keyword evidence="3" id="KW-1185">Reference proteome</keyword>
<evidence type="ECO:0000313" key="2">
    <source>
        <dbReference type="EMBL" id="MED6192279.1"/>
    </source>
</evidence>
<feature type="compositionally biased region" description="Low complexity" evidence="1">
    <location>
        <begin position="107"/>
        <end position="129"/>
    </location>
</feature>
<reference evidence="2 3" key="1">
    <citation type="journal article" date="2023" name="Plants (Basel)">
        <title>Bridging the Gap: Combining Genomics and Transcriptomics Approaches to Understand Stylosanthes scabra, an Orphan Legume from the Brazilian Caatinga.</title>
        <authorList>
            <person name="Ferreira-Neto J.R.C."/>
            <person name="da Silva M.D."/>
            <person name="Binneck E."/>
            <person name="de Melo N.F."/>
            <person name="da Silva R.H."/>
            <person name="de Melo A.L.T.M."/>
            <person name="Pandolfi V."/>
            <person name="Bustamante F.O."/>
            <person name="Brasileiro-Vidal A.C."/>
            <person name="Benko-Iseppon A.M."/>
        </authorList>
    </citation>
    <scope>NUCLEOTIDE SEQUENCE [LARGE SCALE GENOMIC DNA]</scope>
    <source>
        <tissue evidence="2">Leaves</tissue>
    </source>
</reference>
<protein>
    <submittedName>
        <fullName evidence="2">Uncharacterized protein</fullName>
    </submittedName>
</protein>
<organism evidence="2 3">
    <name type="scientific">Stylosanthes scabra</name>
    <dbReference type="NCBI Taxonomy" id="79078"/>
    <lineage>
        <taxon>Eukaryota</taxon>
        <taxon>Viridiplantae</taxon>
        <taxon>Streptophyta</taxon>
        <taxon>Embryophyta</taxon>
        <taxon>Tracheophyta</taxon>
        <taxon>Spermatophyta</taxon>
        <taxon>Magnoliopsida</taxon>
        <taxon>eudicotyledons</taxon>
        <taxon>Gunneridae</taxon>
        <taxon>Pentapetalae</taxon>
        <taxon>rosids</taxon>
        <taxon>fabids</taxon>
        <taxon>Fabales</taxon>
        <taxon>Fabaceae</taxon>
        <taxon>Papilionoideae</taxon>
        <taxon>50 kb inversion clade</taxon>
        <taxon>dalbergioids sensu lato</taxon>
        <taxon>Dalbergieae</taxon>
        <taxon>Pterocarpus clade</taxon>
        <taxon>Stylosanthes</taxon>
    </lineage>
</organism>
<comment type="caution">
    <text evidence="2">The sequence shown here is derived from an EMBL/GenBank/DDBJ whole genome shotgun (WGS) entry which is preliminary data.</text>
</comment>
<feature type="compositionally biased region" description="Basic and acidic residues" evidence="1">
    <location>
        <begin position="145"/>
        <end position="180"/>
    </location>
</feature>
<dbReference type="Proteomes" id="UP001341840">
    <property type="component" value="Unassembled WGS sequence"/>
</dbReference>
<proteinExistence type="predicted"/>
<evidence type="ECO:0000256" key="1">
    <source>
        <dbReference type="SAM" id="MobiDB-lite"/>
    </source>
</evidence>
<evidence type="ECO:0000313" key="3">
    <source>
        <dbReference type="Proteomes" id="UP001341840"/>
    </source>
</evidence>
<gene>
    <name evidence="2" type="ORF">PIB30_008805</name>
</gene>
<sequence>MKVFEMLEESVRDFKCLYFKVVPQPRTSPFWLDGEGEHRFPLNWNEAWVSPQVGREELSESKLLFVDMLSDYWGVMSGKSSVYDKFKSHLVNKSKKPANVARTASGSSKPTSSDQSISTSSAIPDSSSARNASATPSPSIQSASEVEKTVKEPLLSRKRKVPEPKYGHINSKEFDHSGFV</sequence>
<feature type="compositionally biased region" description="Polar residues" evidence="1">
    <location>
        <begin position="130"/>
        <end position="144"/>
    </location>
</feature>
<name>A0ABU6X4Q2_9FABA</name>